<dbReference type="AlphaFoldDB" id="A0AAV7JE27"/>
<dbReference type="InterPro" id="IPR011993">
    <property type="entry name" value="PH-like_dom_sf"/>
</dbReference>
<sequence>MGGILDRLESLSPQGKTYSVAARSNFDSLGFQDSIIHSSRRRSQWDGEAIETERQILNLTALSFWLSDQNVWVSTLEGRSNLILFKLTNGNDKFKVMVHRDSLTMELGIIWLPRVEVIKMDNTGVYWEDMRDRVWGVRFLTEGDTLRFLAGCSPLDFISRDTRSQRNVRWVPPLPTEEHFPIPNPVNIVEEKEVIYNK</sequence>
<protein>
    <submittedName>
        <fullName evidence="1">Uncharacterized protein</fullName>
    </submittedName>
</protein>
<keyword evidence="2" id="KW-1185">Reference proteome</keyword>
<evidence type="ECO:0000313" key="1">
    <source>
        <dbReference type="EMBL" id="KAI6646730.1"/>
    </source>
</evidence>
<proteinExistence type="predicted"/>
<dbReference type="Gene3D" id="2.30.29.30">
    <property type="entry name" value="Pleckstrin-homology domain (PH domain)/Phosphotyrosine-binding domain (PTB)"/>
    <property type="match status" value="1"/>
</dbReference>
<gene>
    <name evidence="1" type="ORF">LOD99_12850</name>
</gene>
<organism evidence="1 2">
    <name type="scientific">Oopsacas minuta</name>
    <dbReference type="NCBI Taxonomy" id="111878"/>
    <lineage>
        <taxon>Eukaryota</taxon>
        <taxon>Metazoa</taxon>
        <taxon>Porifera</taxon>
        <taxon>Hexactinellida</taxon>
        <taxon>Hexasterophora</taxon>
        <taxon>Lyssacinosida</taxon>
        <taxon>Leucopsacidae</taxon>
        <taxon>Oopsacas</taxon>
    </lineage>
</organism>
<name>A0AAV7JE27_9METZ</name>
<reference evidence="1 2" key="1">
    <citation type="journal article" date="2023" name="BMC Biol.">
        <title>The compact genome of the sponge Oopsacas minuta (Hexactinellida) is lacking key metazoan core genes.</title>
        <authorList>
            <person name="Santini S."/>
            <person name="Schenkelaars Q."/>
            <person name="Jourda C."/>
            <person name="Duchesne M."/>
            <person name="Belahbib H."/>
            <person name="Rocher C."/>
            <person name="Selva M."/>
            <person name="Riesgo A."/>
            <person name="Vervoort M."/>
            <person name="Leys S.P."/>
            <person name="Kodjabachian L."/>
            <person name="Le Bivic A."/>
            <person name="Borchiellini C."/>
            <person name="Claverie J.M."/>
            <person name="Renard E."/>
        </authorList>
    </citation>
    <scope>NUCLEOTIDE SEQUENCE [LARGE SCALE GENOMIC DNA]</scope>
    <source>
        <strain evidence="1">SPO-2</strain>
    </source>
</reference>
<evidence type="ECO:0000313" key="2">
    <source>
        <dbReference type="Proteomes" id="UP001165289"/>
    </source>
</evidence>
<dbReference type="EMBL" id="JAKMXF010000354">
    <property type="protein sequence ID" value="KAI6646730.1"/>
    <property type="molecule type" value="Genomic_DNA"/>
</dbReference>
<comment type="caution">
    <text evidence="1">The sequence shown here is derived from an EMBL/GenBank/DDBJ whole genome shotgun (WGS) entry which is preliminary data.</text>
</comment>
<dbReference type="Proteomes" id="UP001165289">
    <property type="component" value="Unassembled WGS sequence"/>
</dbReference>
<accession>A0AAV7JE27</accession>